<accession>A0A964WZ20</accession>
<dbReference type="AlphaFoldDB" id="A0A964WZ20"/>
<organism evidence="1 2">
    <name type="scientific">Flagellimonas ochracea</name>
    <dbReference type="NCBI Taxonomy" id="2696472"/>
    <lineage>
        <taxon>Bacteria</taxon>
        <taxon>Pseudomonadati</taxon>
        <taxon>Bacteroidota</taxon>
        <taxon>Flavobacteriia</taxon>
        <taxon>Flavobacteriales</taxon>
        <taxon>Flavobacteriaceae</taxon>
        <taxon>Flagellimonas</taxon>
    </lineage>
</organism>
<name>A0A964WZ20_9FLAO</name>
<gene>
    <name evidence="1" type="ORF">GTQ34_16470</name>
</gene>
<evidence type="ECO:0000313" key="1">
    <source>
        <dbReference type="EMBL" id="NAY93503.1"/>
    </source>
</evidence>
<sequence length="126" mass="14715">MGSFERGLGVLIESFSEFLQRLFEGNGNNEPNEKELEKILMTQGNLSLKESMELPFSKLLIKLKNVDTKNLDRLVVHLYDKMLEAKTKKPERLENTIMKLVSYLDDERDEFSLDRNNIKNSLLHKK</sequence>
<proteinExistence type="predicted"/>
<keyword evidence="2" id="KW-1185">Reference proteome</keyword>
<dbReference type="Proteomes" id="UP000667650">
    <property type="component" value="Unassembled WGS sequence"/>
</dbReference>
<dbReference type="EMBL" id="JAAABI010000017">
    <property type="protein sequence ID" value="NAY93503.1"/>
    <property type="molecule type" value="Genomic_DNA"/>
</dbReference>
<evidence type="ECO:0000313" key="2">
    <source>
        <dbReference type="Proteomes" id="UP000667650"/>
    </source>
</evidence>
<protein>
    <submittedName>
        <fullName evidence="1">Uncharacterized protein</fullName>
    </submittedName>
</protein>
<comment type="caution">
    <text evidence="1">The sequence shown here is derived from an EMBL/GenBank/DDBJ whole genome shotgun (WGS) entry which is preliminary data.</text>
</comment>
<dbReference type="RefSeq" id="WP_166524913.1">
    <property type="nucleotide sequence ID" value="NZ_JAAABI010000017.1"/>
</dbReference>
<reference evidence="1" key="1">
    <citation type="submission" date="2020-01" db="EMBL/GenBank/DDBJ databases">
        <title>Muricauda ochracea sp. nov., isolated from a tidal flat of Garorim bay in Korea.</title>
        <authorList>
            <person name="Kim D."/>
            <person name="Yoo Y."/>
            <person name="Kim J.-J."/>
        </authorList>
    </citation>
    <scope>NUCLEOTIDE SEQUENCE</scope>
    <source>
        <strain evidence="1">JGD-17</strain>
    </source>
</reference>